<keyword evidence="1" id="KW-0677">Repeat</keyword>
<dbReference type="EMBL" id="CAJNOM010000018">
    <property type="protein sequence ID" value="CAF0811501.1"/>
    <property type="molecule type" value="Genomic_DNA"/>
</dbReference>
<dbReference type="OrthoDB" id="28293at2759"/>
<organism evidence="4 6">
    <name type="scientific">Adineta steineri</name>
    <dbReference type="NCBI Taxonomy" id="433720"/>
    <lineage>
        <taxon>Eukaryota</taxon>
        <taxon>Metazoa</taxon>
        <taxon>Spiralia</taxon>
        <taxon>Gnathifera</taxon>
        <taxon>Rotifera</taxon>
        <taxon>Eurotatoria</taxon>
        <taxon>Bdelloidea</taxon>
        <taxon>Adinetida</taxon>
        <taxon>Adinetidae</taxon>
        <taxon>Adineta</taxon>
    </lineage>
</organism>
<evidence type="ECO:0000313" key="6">
    <source>
        <dbReference type="Proteomes" id="UP000663832"/>
    </source>
</evidence>
<dbReference type="Proteomes" id="UP000663877">
    <property type="component" value="Unassembled WGS sequence"/>
</dbReference>
<dbReference type="Pfam" id="PF01436">
    <property type="entry name" value="NHL"/>
    <property type="match status" value="1"/>
</dbReference>
<evidence type="ECO:0000313" key="5">
    <source>
        <dbReference type="EMBL" id="CAF0821411.1"/>
    </source>
</evidence>
<evidence type="ECO:0000256" key="2">
    <source>
        <dbReference type="PROSITE-ProRule" id="PRU00504"/>
    </source>
</evidence>
<sequence length="353" mass="38020">MSTTLLPSSTSTISTTSSTTTTTSSTTSTTTSTSTTTTAGNPCTTGNYVWNTSGITILDSSQVTKVTNMYIDSNNTLYITDEYTNTAVWRLLKNATTATVIAGIKDSRGSSNTQLNHPQDVYVDTVGTMYVSDCFNHRIQKYINGSNIGITIVGITNSAGPSLNQLNFPRYITLDQTQAYMYIADGDNHRIMRYSTNSTSGDNGTLVAGGSGTRNTITSLYDPWGIWYQPSVSSDLFITNHDGHSVMRWTPGATSGTFIAGVPGAAGSNSSLLNRPKGIKLDNYLNMFVVDGDNHRIQMFCANNQTGITIAGTGVSGSNTTTLNGPKGIAFDSNMNMYITDFHNMRVQKFLKL</sequence>
<dbReference type="PANTHER" id="PTHR24104:SF25">
    <property type="entry name" value="PROTEIN LIN-41"/>
    <property type="match status" value="1"/>
</dbReference>
<dbReference type="SUPFAM" id="SSF101898">
    <property type="entry name" value="NHL repeat"/>
    <property type="match status" value="1"/>
</dbReference>
<feature type="repeat" description="NHL" evidence="2">
    <location>
        <begin position="314"/>
        <end position="350"/>
    </location>
</feature>
<dbReference type="InterPro" id="IPR011042">
    <property type="entry name" value="6-blade_b-propeller_TolB-like"/>
</dbReference>
<evidence type="ECO:0000256" key="3">
    <source>
        <dbReference type="SAM" id="MobiDB-lite"/>
    </source>
</evidence>
<gene>
    <name evidence="5" type="ORF">BJG266_LOCUS6286</name>
    <name evidence="4" type="ORF">QVE165_LOCUS4765</name>
</gene>
<dbReference type="EMBL" id="CAJNOI010000017">
    <property type="protein sequence ID" value="CAF0821411.1"/>
    <property type="molecule type" value="Genomic_DNA"/>
</dbReference>
<keyword evidence="6" id="KW-1185">Reference proteome</keyword>
<dbReference type="Gene3D" id="2.120.10.30">
    <property type="entry name" value="TolB, C-terminal domain"/>
    <property type="match status" value="2"/>
</dbReference>
<evidence type="ECO:0000256" key="1">
    <source>
        <dbReference type="ARBA" id="ARBA00022737"/>
    </source>
</evidence>
<dbReference type="InterPro" id="IPR001258">
    <property type="entry name" value="NHL_repeat"/>
</dbReference>
<dbReference type="PROSITE" id="PS51125">
    <property type="entry name" value="NHL"/>
    <property type="match status" value="2"/>
</dbReference>
<name>A0A813TGV7_9BILA</name>
<feature type="region of interest" description="Disordered" evidence="3">
    <location>
        <begin position="1"/>
        <end position="38"/>
    </location>
</feature>
<dbReference type="AlphaFoldDB" id="A0A813TGV7"/>
<evidence type="ECO:0008006" key="7">
    <source>
        <dbReference type="Google" id="ProtNLM"/>
    </source>
</evidence>
<dbReference type="CDD" id="cd05819">
    <property type="entry name" value="NHL"/>
    <property type="match status" value="1"/>
</dbReference>
<protein>
    <recommendedName>
        <fullName evidence="7">NHL repeat containing protein</fullName>
    </recommendedName>
</protein>
<evidence type="ECO:0000313" key="4">
    <source>
        <dbReference type="EMBL" id="CAF0811501.1"/>
    </source>
</evidence>
<reference evidence="4" key="1">
    <citation type="submission" date="2021-02" db="EMBL/GenBank/DDBJ databases">
        <authorList>
            <person name="Nowell W R."/>
        </authorList>
    </citation>
    <scope>NUCLEOTIDE SEQUENCE</scope>
</reference>
<comment type="caution">
    <text evidence="4">The sequence shown here is derived from an EMBL/GenBank/DDBJ whole genome shotgun (WGS) entry which is preliminary data.</text>
</comment>
<dbReference type="Proteomes" id="UP000663832">
    <property type="component" value="Unassembled WGS sequence"/>
</dbReference>
<dbReference type="GO" id="GO:0008270">
    <property type="term" value="F:zinc ion binding"/>
    <property type="evidence" value="ECO:0007669"/>
    <property type="project" value="UniProtKB-KW"/>
</dbReference>
<accession>A0A813TGV7</accession>
<dbReference type="PANTHER" id="PTHR24104">
    <property type="entry name" value="E3 UBIQUITIN-PROTEIN LIGASE NHLRC1-RELATED"/>
    <property type="match status" value="1"/>
</dbReference>
<dbReference type="InterPro" id="IPR050952">
    <property type="entry name" value="TRIM-NHL_E3_ligases"/>
</dbReference>
<proteinExistence type="predicted"/>
<feature type="repeat" description="NHL" evidence="2">
    <location>
        <begin position="102"/>
        <end position="145"/>
    </location>
</feature>